<evidence type="ECO:0000256" key="11">
    <source>
        <dbReference type="SAM" id="Phobius"/>
    </source>
</evidence>
<keyword evidence="3 10" id="KW-0812">Transmembrane</keyword>
<organism evidence="13 14">
    <name type="scientific">Porites evermanni</name>
    <dbReference type="NCBI Taxonomy" id="104178"/>
    <lineage>
        <taxon>Eukaryota</taxon>
        <taxon>Metazoa</taxon>
        <taxon>Cnidaria</taxon>
        <taxon>Anthozoa</taxon>
        <taxon>Hexacorallia</taxon>
        <taxon>Scleractinia</taxon>
        <taxon>Fungiina</taxon>
        <taxon>Poritidae</taxon>
        <taxon>Porites</taxon>
    </lineage>
</organism>
<feature type="transmembrane region" description="Helical" evidence="11">
    <location>
        <begin position="263"/>
        <end position="289"/>
    </location>
</feature>
<accession>A0ABN8LQR4</accession>
<evidence type="ECO:0000256" key="7">
    <source>
        <dbReference type="ARBA" id="ARBA00023170"/>
    </source>
</evidence>
<dbReference type="PRINTS" id="PR00237">
    <property type="entry name" value="GPCRRHODOPSN"/>
</dbReference>
<protein>
    <recommendedName>
        <fullName evidence="12">G-protein coupled receptors family 1 profile domain-containing protein</fullName>
    </recommendedName>
</protein>
<comment type="similarity">
    <text evidence="10">Belongs to the G-protein coupled receptor 1 family.</text>
</comment>
<reference evidence="13 14" key="1">
    <citation type="submission" date="2022-05" db="EMBL/GenBank/DDBJ databases">
        <authorList>
            <consortium name="Genoscope - CEA"/>
            <person name="William W."/>
        </authorList>
    </citation>
    <scope>NUCLEOTIDE SEQUENCE [LARGE SCALE GENOMIC DNA]</scope>
</reference>
<evidence type="ECO:0000256" key="9">
    <source>
        <dbReference type="ARBA" id="ARBA00023224"/>
    </source>
</evidence>
<feature type="domain" description="G-protein coupled receptors family 1 profile" evidence="12">
    <location>
        <begin position="137"/>
        <end position="376"/>
    </location>
</feature>
<feature type="non-terminal residue" evidence="13">
    <location>
        <position position="1"/>
    </location>
</feature>
<evidence type="ECO:0000256" key="4">
    <source>
        <dbReference type="ARBA" id="ARBA00022989"/>
    </source>
</evidence>
<keyword evidence="6 11" id="KW-0472">Membrane</keyword>
<name>A0ABN8LQR4_9CNID</name>
<feature type="transmembrane region" description="Helical" evidence="11">
    <location>
        <begin position="357"/>
        <end position="378"/>
    </location>
</feature>
<dbReference type="SUPFAM" id="SSF81321">
    <property type="entry name" value="Family A G protein-coupled receptor-like"/>
    <property type="match status" value="1"/>
</dbReference>
<dbReference type="EMBL" id="CALNXI010000078">
    <property type="protein sequence ID" value="CAH3018093.1"/>
    <property type="molecule type" value="Genomic_DNA"/>
</dbReference>
<feature type="non-terminal residue" evidence="13">
    <location>
        <position position="391"/>
    </location>
</feature>
<sequence length="391" mass="43661">KTKYSQESPDTDVIWASPCGDGTCKQAQNEGGAFSIGYVLSSWRFHGITYTLGTTGFFSRAAGIFGVGRRPKRKVPKLEKAPKKSLAPRVHKVLQEGLYWQGMNSTAINVCSGALTNTEIVVLATFNTILGLTSCVGNALILTAIYQVPSLRTISNAFIASLGFADFTVGLFMNPLWVSKSLLNVWKSDNQLSTTIEFLTMQTIVATTFSLCAVSVDRYVAVTNIRYIEILTRSRVRAVIVSIWFFSVVFACLRLVITDPFKLPLYWIAASTITVMLPIVIISLCYFHIFKAVRIQIRRIATLNPDETLVQLKNRKAALTIGIVVGVFLICWTPSLVISLLQFFSTDSCRKMKINGYWFWVALAEFSNSAFNPFIYCIRSRDFRKAVRNVV</sequence>
<dbReference type="Gene3D" id="1.20.1070.10">
    <property type="entry name" value="Rhodopsin 7-helix transmembrane proteins"/>
    <property type="match status" value="1"/>
</dbReference>
<evidence type="ECO:0000256" key="2">
    <source>
        <dbReference type="ARBA" id="ARBA00022475"/>
    </source>
</evidence>
<dbReference type="Pfam" id="PF00001">
    <property type="entry name" value="7tm_1"/>
    <property type="match status" value="1"/>
</dbReference>
<feature type="transmembrane region" description="Helical" evidence="11">
    <location>
        <begin position="157"/>
        <end position="178"/>
    </location>
</feature>
<comment type="caution">
    <text evidence="13">The sequence shown here is derived from an EMBL/GenBank/DDBJ whole genome shotgun (WGS) entry which is preliminary data.</text>
</comment>
<proteinExistence type="inferred from homology"/>
<dbReference type="SMART" id="SM01381">
    <property type="entry name" value="7TM_GPCR_Srsx"/>
    <property type="match status" value="1"/>
</dbReference>
<keyword evidence="8" id="KW-0325">Glycoprotein</keyword>
<evidence type="ECO:0000313" key="14">
    <source>
        <dbReference type="Proteomes" id="UP001159427"/>
    </source>
</evidence>
<keyword evidence="2" id="KW-1003">Cell membrane</keyword>
<evidence type="ECO:0000256" key="1">
    <source>
        <dbReference type="ARBA" id="ARBA00004651"/>
    </source>
</evidence>
<keyword evidence="5 10" id="KW-0297">G-protein coupled receptor</keyword>
<dbReference type="PROSITE" id="PS00237">
    <property type="entry name" value="G_PROTEIN_RECEP_F1_1"/>
    <property type="match status" value="1"/>
</dbReference>
<dbReference type="PANTHER" id="PTHR24246:SF27">
    <property type="entry name" value="ADENOSINE RECEPTOR, ISOFORM A"/>
    <property type="match status" value="1"/>
</dbReference>
<keyword evidence="14" id="KW-1185">Reference proteome</keyword>
<dbReference type="PROSITE" id="PS50262">
    <property type="entry name" value="G_PROTEIN_RECEP_F1_2"/>
    <property type="match status" value="1"/>
</dbReference>
<evidence type="ECO:0000259" key="12">
    <source>
        <dbReference type="PROSITE" id="PS50262"/>
    </source>
</evidence>
<evidence type="ECO:0000256" key="10">
    <source>
        <dbReference type="RuleBase" id="RU000688"/>
    </source>
</evidence>
<evidence type="ECO:0000313" key="13">
    <source>
        <dbReference type="EMBL" id="CAH3018093.1"/>
    </source>
</evidence>
<keyword evidence="4 11" id="KW-1133">Transmembrane helix</keyword>
<dbReference type="InterPro" id="IPR000276">
    <property type="entry name" value="GPCR_Rhodpsn"/>
</dbReference>
<feature type="transmembrane region" description="Helical" evidence="11">
    <location>
        <begin position="317"/>
        <end position="345"/>
    </location>
</feature>
<dbReference type="PANTHER" id="PTHR24246">
    <property type="entry name" value="OLFACTORY RECEPTOR AND ADENOSINE RECEPTOR"/>
    <property type="match status" value="1"/>
</dbReference>
<keyword evidence="7 10" id="KW-0675">Receptor</keyword>
<feature type="transmembrane region" description="Helical" evidence="11">
    <location>
        <begin position="198"/>
        <end position="216"/>
    </location>
</feature>
<comment type="subcellular location">
    <subcellularLocation>
        <location evidence="1">Cell membrane</location>
        <topology evidence="1">Multi-pass membrane protein</topology>
    </subcellularLocation>
</comment>
<evidence type="ECO:0000256" key="3">
    <source>
        <dbReference type="ARBA" id="ARBA00022692"/>
    </source>
</evidence>
<dbReference type="Proteomes" id="UP001159427">
    <property type="component" value="Unassembled WGS sequence"/>
</dbReference>
<keyword evidence="9 10" id="KW-0807">Transducer</keyword>
<feature type="transmembrane region" description="Helical" evidence="11">
    <location>
        <begin position="236"/>
        <end position="257"/>
    </location>
</feature>
<evidence type="ECO:0000256" key="8">
    <source>
        <dbReference type="ARBA" id="ARBA00023180"/>
    </source>
</evidence>
<evidence type="ECO:0000256" key="5">
    <source>
        <dbReference type="ARBA" id="ARBA00023040"/>
    </source>
</evidence>
<evidence type="ECO:0000256" key="6">
    <source>
        <dbReference type="ARBA" id="ARBA00023136"/>
    </source>
</evidence>
<dbReference type="InterPro" id="IPR017452">
    <property type="entry name" value="GPCR_Rhodpsn_7TM"/>
</dbReference>
<gene>
    <name evidence="13" type="ORF">PEVE_00041264</name>
</gene>